<comment type="caution">
    <text evidence="2">The sequence shown here is derived from an EMBL/GenBank/DDBJ whole genome shotgun (WGS) entry which is preliminary data.</text>
</comment>
<keyword evidence="1" id="KW-1133">Transmembrane helix</keyword>
<organism evidence="2 3">
    <name type="scientific">Sporosarcina quadrami</name>
    <dbReference type="NCBI Taxonomy" id="2762234"/>
    <lineage>
        <taxon>Bacteria</taxon>
        <taxon>Bacillati</taxon>
        <taxon>Bacillota</taxon>
        <taxon>Bacilli</taxon>
        <taxon>Bacillales</taxon>
        <taxon>Caryophanaceae</taxon>
        <taxon>Sporosarcina</taxon>
    </lineage>
</organism>
<dbReference type="EMBL" id="JACSQN010000003">
    <property type="protein sequence ID" value="MBD7983775.1"/>
    <property type="molecule type" value="Genomic_DNA"/>
</dbReference>
<keyword evidence="1" id="KW-0472">Membrane</keyword>
<accession>A0ABR8U7K5</accession>
<keyword evidence="1" id="KW-0812">Transmembrane</keyword>
<dbReference type="RefSeq" id="WP_191693469.1">
    <property type="nucleotide sequence ID" value="NZ_JACSQN010000003.1"/>
</dbReference>
<evidence type="ECO:0000313" key="3">
    <source>
        <dbReference type="Proteomes" id="UP000626786"/>
    </source>
</evidence>
<keyword evidence="3" id="KW-1185">Reference proteome</keyword>
<gene>
    <name evidence="2" type="ORF">H9649_04215</name>
</gene>
<evidence type="ECO:0000313" key="2">
    <source>
        <dbReference type="EMBL" id="MBD7983775.1"/>
    </source>
</evidence>
<proteinExistence type="predicted"/>
<feature type="transmembrane region" description="Helical" evidence="1">
    <location>
        <begin position="20"/>
        <end position="36"/>
    </location>
</feature>
<evidence type="ECO:0000256" key="1">
    <source>
        <dbReference type="SAM" id="Phobius"/>
    </source>
</evidence>
<dbReference type="Pfam" id="PF12841">
    <property type="entry name" value="YvrJ"/>
    <property type="match status" value="1"/>
</dbReference>
<name>A0ABR8U7K5_9BACL</name>
<reference evidence="2 3" key="1">
    <citation type="submission" date="2020-08" db="EMBL/GenBank/DDBJ databases">
        <title>A Genomic Blueprint of the Chicken Gut Microbiome.</title>
        <authorList>
            <person name="Gilroy R."/>
            <person name="Ravi A."/>
            <person name="Getino M."/>
            <person name="Pursley I."/>
            <person name="Horton D.L."/>
            <person name="Alikhan N.-F."/>
            <person name="Baker D."/>
            <person name="Gharbi K."/>
            <person name="Hall N."/>
            <person name="Watson M."/>
            <person name="Adriaenssens E.M."/>
            <person name="Foster-Nyarko E."/>
            <person name="Jarju S."/>
            <person name="Secka A."/>
            <person name="Antonio M."/>
            <person name="Oren A."/>
            <person name="Chaudhuri R."/>
            <person name="La Ragione R.M."/>
            <person name="Hildebrand F."/>
            <person name="Pallen M.J."/>
        </authorList>
    </citation>
    <scope>NUCLEOTIDE SEQUENCE [LARGE SCALE GENOMIC DNA]</scope>
    <source>
        <strain evidence="2 3">Sa2YVA2</strain>
    </source>
</reference>
<sequence length="62" mass="7113">MQYPNLERGCRKLNEESMNLISNLGFPIAVAVYLLIRFEKKIGMLETAINKLTIILSSKEKK</sequence>
<dbReference type="Proteomes" id="UP000626786">
    <property type="component" value="Unassembled WGS sequence"/>
</dbReference>
<protein>
    <submittedName>
        <fullName evidence="2">YvrJ family protein</fullName>
    </submittedName>
</protein>
<dbReference type="InterPro" id="IPR024419">
    <property type="entry name" value="YvrJ"/>
</dbReference>